<dbReference type="InterPro" id="IPR011604">
    <property type="entry name" value="PDDEXK-like_dom_sf"/>
</dbReference>
<dbReference type="SUPFAM" id="SSF52980">
    <property type="entry name" value="Restriction endonuclease-like"/>
    <property type="match status" value="1"/>
</dbReference>
<dbReference type="EMBL" id="JAALFG010000001">
    <property type="protein sequence ID" value="NGP16838.1"/>
    <property type="molecule type" value="Genomic_DNA"/>
</dbReference>
<proteinExistence type="predicted"/>
<name>A0A6M1SI14_9HYPH</name>
<evidence type="ECO:0000313" key="3">
    <source>
        <dbReference type="EMBL" id="NGP16838.1"/>
    </source>
</evidence>
<reference evidence="3 4" key="1">
    <citation type="submission" date="2020-02" db="EMBL/GenBank/DDBJ databases">
        <authorList>
            <person name="Khan S.A."/>
            <person name="Jeon C.O."/>
            <person name="Chun B.H."/>
        </authorList>
    </citation>
    <scope>NUCLEOTIDE SEQUENCE [LARGE SCALE GENOMIC DNA]</scope>
    <source>
        <strain evidence="3 4">H239</strain>
    </source>
</reference>
<feature type="domain" description="PD-(D/E)XK endonuclease-like" evidence="2">
    <location>
        <begin position="33"/>
        <end position="123"/>
    </location>
</feature>
<feature type="region of interest" description="Disordered" evidence="1">
    <location>
        <begin position="18"/>
        <end position="38"/>
    </location>
</feature>
<sequence>MAAGRAACLGNAVAGISRTSPAGDSQSHRHPRPARLPVHFGSDSRAEVPFLFDLLRNGEPVRVSGRIDRLVVDDSKVLVVDYKSDAKAPRSVADVPRNYITQIGLYALVAGQLFPGRKVEAAILWTELESLMNLPAGLMEAARADFTLR</sequence>
<dbReference type="Gene3D" id="3.90.320.10">
    <property type="match status" value="1"/>
</dbReference>
<evidence type="ECO:0000256" key="1">
    <source>
        <dbReference type="SAM" id="MobiDB-lite"/>
    </source>
</evidence>
<dbReference type="RefSeq" id="WP_164533070.1">
    <property type="nucleotide sequence ID" value="NZ_JAALFG010000001.1"/>
</dbReference>
<evidence type="ECO:0000259" key="2">
    <source>
        <dbReference type="Pfam" id="PF12705"/>
    </source>
</evidence>
<dbReference type="AlphaFoldDB" id="A0A6M1SI14"/>
<dbReference type="Pfam" id="PF12705">
    <property type="entry name" value="PDDEXK_1"/>
    <property type="match status" value="1"/>
</dbReference>
<evidence type="ECO:0000313" key="4">
    <source>
        <dbReference type="Proteomes" id="UP000474802"/>
    </source>
</evidence>
<dbReference type="Proteomes" id="UP000474802">
    <property type="component" value="Unassembled WGS sequence"/>
</dbReference>
<organism evidence="3 4">
    <name type="scientific">Devosia aurantiaca</name>
    <dbReference type="NCBI Taxonomy" id="2714858"/>
    <lineage>
        <taxon>Bacteria</taxon>
        <taxon>Pseudomonadati</taxon>
        <taxon>Pseudomonadota</taxon>
        <taxon>Alphaproteobacteria</taxon>
        <taxon>Hyphomicrobiales</taxon>
        <taxon>Devosiaceae</taxon>
        <taxon>Devosia</taxon>
    </lineage>
</organism>
<comment type="caution">
    <text evidence="3">The sequence shown here is derived from an EMBL/GenBank/DDBJ whole genome shotgun (WGS) entry which is preliminary data.</text>
</comment>
<keyword evidence="4" id="KW-1185">Reference proteome</keyword>
<gene>
    <name evidence="3" type="ORF">G5575_03285</name>
</gene>
<dbReference type="InterPro" id="IPR011335">
    <property type="entry name" value="Restrct_endonuc-II-like"/>
</dbReference>
<dbReference type="InterPro" id="IPR038726">
    <property type="entry name" value="PDDEXK_AddAB-type"/>
</dbReference>
<reference evidence="3 4" key="2">
    <citation type="submission" date="2020-03" db="EMBL/GenBank/DDBJ databases">
        <title>Devosia chinhatensis sp. nov., isolated from a hexachlorocyclohexane (HCH) dump site in India.</title>
        <authorList>
            <person name="Kumar M."/>
            <person name="Lal R."/>
        </authorList>
    </citation>
    <scope>NUCLEOTIDE SEQUENCE [LARGE SCALE GENOMIC DNA]</scope>
    <source>
        <strain evidence="3 4">H239</strain>
    </source>
</reference>
<accession>A0A6M1SI14</accession>
<protein>
    <recommendedName>
        <fullName evidence="2">PD-(D/E)XK endonuclease-like domain-containing protein</fullName>
    </recommendedName>
</protein>